<dbReference type="Gene3D" id="3.40.50.150">
    <property type="entry name" value="Vaccinia Virus protein VP39"/>
    <property type="match status" value="1"/>
</dbReference>
<dbReference type="InterPro" id="IPR029063">
    <property type="entry name" value="SAM-dependent_MTases_sf"/>
</dbReference>
<dbReference type="InterPro" id="IPR004398">
    <property type="entry name" value="RNA_MeTrfase_RsmD"/>
</dbReference>
<dbReference type="AlphaFoldDB" id="F8LAG6"/>
<dbReference type="GO" id="GO:0008168">
    <property type="term" value="F:methyltransferase activity"/>
    <property type="evidence" value="ECO:0007669"/>
    <property type="project" value="UniProtKB-KW"/>
</dbReference>
<protein>
    <submittedName>
        <fullName evidence="3">Putative rRNA methyltransferase ylbH</fullName>
        <ecNumber evidence="3">2.1.1.-</ecNumber>
    </submittedName>
</protein>
<dbReference type="EMBL" id="FR872616">
    <property type="protein sequence ID" value="CCB90476.1"/>
    <property type="molecule type" value="Genomic_DNA"/>
</dbReference>
<evidence type="ECO:0000256" key="1">
    <source>
        <dbReference type="ARBA" id="ARBA00022603"/>
    </source>
</evidence>
<dbReference type="GO" id="GO:0031167">
    <property type="term" value="P:rRNA methylation"/>
    <property type="evidence" value="ECO:0007669"/>
    <property type="project" value="InterPro"/>
</dbReference>
<dbReference type="GO" id="GO:0003676">
    <property type="term" value="F:nucleic acid binding"/>
    <property type="evidence" value="ECO:0007669"/>
    <property type="project" value="InterPro"/>
</dbReference>
<organism evidence="3">
    <name type="scientific">Waddlia chondrophila 2032/99</name>
    <dbReference type="NCBI Taxonomy" id="765953"/>
    <lineage>
        <taxon>Bacteria</taxon>
        <taxon>Pseudomonadati</taxon>
        <taxon>Chlamydiota</taxon>
        <taxon>Chlamydiia</taxon>
        <taxon>Parachlamydiales</taxon>
        <taxon>Waddliaceae</taxon>
        <taxon>Waddlia</taxon>
    </lineage>
</organism>
<dbReference type="SUPFAM" id="SSF53335">
    <property type="entry name" value="S-adenosyl-L-methionine-dependent methyltransferases"/>
    <property type="match status" value="1"/>
</dbReference>
<name>F8LAG6_9BACT</name>
<dbReference type="PANTHER" id="PTHR43542">
    <property type="entry name" value="METHYLTRANSFERASE"/>
    <property type="match status" value="1"/>
</dbReference>
<keyword evidence="2 3" id="KW-0808">Transferase</keyword>
<dbReference type="PROSITE" id="PS00092">
    <property type="entry name" value="N6_MTASE"/>
    <property type="match status" value="1"/>
</dbReference>
<dbReference type="InterPro" id="IPR002052">
    <property type="entry name" value="DNA_methylase_N6_adenine_CS"/>
</dbReference>
<dbReference type="NCBIfam" id="TIGR00095">
    <property type="entry name" value="16S rRNA (guanine(966)-N(2))-methyltransferase RsmD"/>
    <property type="match status" value="1"/>
</dbReference>
<dbReference type="Pfam" id="PF03602">
    <property type="entry name" value="Cons_hypoth95"/>
    <property type="match status" value="1"/>
</dbReference>
<sequence>MKLEEQIAMLQIIGGKLKRKKLKSPKGLNTRPTSSRLRETVFDICQQEIERARFLDLFSGSGSMGIEALSRGAGSAVFVDHDRGSIRCIQENIQELGLADCARAVIGDVIKLLPKLGTFDVIYVDPPYFEKNRDFSHSAEVLKAIDQSDLLAHGGMLFIEDSRSWEPDSGSLKTLRLKSSRKVGRSMLHQFER</sequence>
<keyword evidence="1 3" id="KW-0489">Methyltransferase</keyword>
<dbReference type="PANTHER" id="PTHR43542:SF1">
    <property type="entry name" value="METHYLTRANSFERASE"/>
    <property type="match status" value="1"/>
</dbReference>
<evidence type="ECO:0000313" key="3">
    <source>
        <dbReference type="EMBL" id="CCB90476.1"/>
    </source>
</evidence>
<gene>
    <name evidence="3" type="primary">ylbH</name>
    <name evidence="3" type="ORF">WCH_BB07920</name>
</gene>
<evidence type="ECO:0000256" key="2">
    <source>
        <dbReference type="ARBA" id="ARBA00022679"/>
    </source>
</evidence>
<dbReference type="EC" id="2.1.1.-" evidence="3"/>
<reference evidence="3" key="1">
    <citation type="submission" date="2011-05" db="EMBL/GenBank/DDBJ databases">
        <title>Unity in variety -- the pan-genome of the Chlamydiae.</title>
        <authorList>
            <person name="Collingro A."/>
            <person name="Tischler P."/>
            <person name="Weinmaier T."/>
            <person name="Penz T."/>
            <person name="Heinz E."/>
            <person name="Brunham R.C."/>
            <person name="Read T.D."/>
            <person name="Bavoil P.M."/>
            <person name="Sachse K."/>
            <person name="Kahane S."/>
            <person name="Friedman M.G."/>
            <person name="Rattei T."/>
            <person name="Myers G.S.A."/>
            <person name="Horn M."/>
        </authorList>
    </citation>
    <scope>NUCLEOTIDE SEQUENCE</scope>
    <source>
        <strain evidence="3">2032/99</strain>
    </source>
</reference>
<dbReference type="PIRSF" id="PIRSF004553">
    <property type="entry name" value="CHP00095"/>
    <property type="match status" value="1"/>
</dbReference>
<dbReference type="CDD" id="cd02440">
    <property type="entry name" value="AdoMet_MTases"/>
    <property type="match status" value="1"/>
</dbReference>
<accession>F8LAG6</accession>
<proteinExistence type="predicted"/>